<dbReference type="Proteomes" id="UP000789366">
    <property type="component" value="Unassembled WGS sequence"/>
</dbReference>
<feature type="non-terminal residue" evidence="1">
    <location>
        <position position="1"/>
    </location>
</feature>
<reference evidence="1" key="1">
    <citation type="submission" date="2021-06" db="EMBL/GenBank/DDBJ databases">
        <authorList>
            <person name="Kallberg Y."/>
            <person name="Tangrot J."/>
            <person name="Rosling A."/>
        </authorList>
    </citation>
    <scope>NUCLEOTIDE SEQUENCE</scope>
    <source>
        <strain evidence="1">28 12/20/2015</strain>
    </source>
</reference>
<sequence>KKEEQYNKLRKIKEKLKQDDIKLFMSFFTLSFDDIEYIIERKPTEEELDFFIENFNGGPQYPQNIIPYNRRIMQMFIARFPMN</sequence>
<comment type="caution">
    <text evidence="1">The sequence shown here is derived from an EMBL/GenBank/DDBJ whole genome shotgun (WGS) entry which is preliminary data.</text>
</comment>
<keyword evidence="2" id="KW-1185">Reference proteome</keyword>
<accession>A0ACA9QFA8</accession>
<gene>
    <name evidence="1" type="ORF">SPELUC_LOCUS14444</name>
</gene>
<organism evidence="1 2">
    <name type="scientific">Cetraspora pellucida</name>
    <dbReference type="NCBI Taxonomy" id="1433469"/>
    <lineage>
        <taxon>Eukaryota</taxon>
        <taxon>Fungi</taxon>
        <taxon>Fungi incertae sedis</taxon>
        <taxon>Mucoromycota</taxon>
        <taxon>Glomeromycotina</taxon>
        <taxon>Glomeromycetes</taxon>
        <taxon>Diversisporales</taxon>
        <taxon>Gigasporaceae</taxon>
        <taxon>Cetraspora</taxon>
    </lineage>
</organism>
<protein>
    <submittedName>
        <fullName evidence="1">6177_t:CDS:1</fullName>
    </submittedName>
</protein>
<evidence type="ECO:0000313" key="1">
    <source>
        <dbReference type="EMBL" id="CAG8750544.1"/>
    </source>
</evidence>
<proteinExistence type="predicted"/>
<evidence type="ECO:0000313" key="2">
    <source>
        <dbReference type="Proteomes" id="UP000789366"/>
    </source>
</evidence>
<name>A0ACA9QFA8_9GLOM</name>
<feature type="non-terminal residue" evidence="1">
    <location>
        <position position="83"/>
    </location>
</feature>
<dbReference type="EMBL" id="CAJVPW010042609">
    <property type="protein sequence ID" value="CAG8750544.1"/>
    <property type="molecule type" value="Genomic_DNA"/>
</dbReference>